<reference evidence="5 6" key="1">
    <citation type="submission" date="2016-11" db="EMBL/GenBank/DDBJ databases">
        <title>Trade-off between light-utilization and light-protection in marine flavobacteria.</title>
        <authorList>
            <person name="Kumagai Y."/>
        </authorList>
    </citation>
    <scope>NUCLEOTIDE SEQUENCE [LARGE SCALE GENOMIC DNA]</scope>
    <source>
        <strain evidence="5 6">NBRC 107125</strain>
    </source>
</reference>
<accession>A0A1X9NIP0</accession>
<evidence type="ECO:0000259" key="4">
    <source>
        <dbReference type="PROSITE" id="PS01124"/>
    </source>
</evidence>
<dbReference type="PANTHER" id="PTHR47894">
    <property type="entry name" value="HTH-TYPE TRANSCRIPTIONAL REGULATOR GADX"/>
    <property type="match status" value="1"/>
</dbReference>
<proteinExistence type="predicted"/>
<dbReference type="SUPFAM" id="SSF46689">
    <property type="entry name" value="Homeodomain-like"/>
    <property type="match status" value="1"/>
</dbReference>
<keyword evidence="2" id="KW-0238">DNA-binding</keyword>
<name>A0A1X9NIP0_9GAMM</name>
<keyword evidence="6" id="KW-1185">Reference proteome</keyword>
<dbReference type="GO" id="GO:0005829">
    <property type="term" value="C:cytosol"/>
    <property type="evidence" value="ECO:0007669"/>
    <property type="project" value="TreeGrafter"/>
</dbReference>
<dbReference type="SMART" id="SM00342">
    <property type="entry name" value="HTH_ARAC"/>
    <property type="match status" value="1"/>
</dbReference>
<dbReference type="GO" id="GO:0000976">
    <property type="term" value="F:transcription cis-regulatory region binding"/>
    <property type="evidence" value="ECO:0007669"/>
    <property type="project" value="TreeGrafter"/>
</dbReference>
<dbReference type="InterPro" id="IPR018060">
    <property type="entry name" value="HTH_AraC"/>
</dbReference>
<organism evidence="5 6">
    <name type="scientific">Oceanicoccus sagamiensis</name>
    <dbReference type="NCBI Taxonomy" id="716816"/>
    <lineage>
        <taxon>Bacteria</taxon>
        <taxon>Pseudomonadati</taxon>
        <taxon>Pseudomonadota</taxon>
        <taxon>Gammaproteobacteria</taxon>
        <taxon>Cellvibrionales</taxon>
        <taxon>Spongiibacteraceae</taxon>
        <taxon>Oceanicoccus</taxon>
    </lineage>
</organism>
<dbReference type="Pfam" id="PF12625">
    <property type="entry name" value="Arabinose_bd"/>
    <property type="match status" value="1"/>
</dbReference>
<evidence type="ECO:0000256" key="1">
    <source>
        <dbReference type="ARBA" id="ARBA00023015"/>
    </source>
</evidence>
<evidence type="ECO:0000256" key="2">
    <source>
        <dbReference type="ARBA" id="ARBA00023125"/>
    </source>
</evidence>
<dbReference type="Gene3D" id="1.10.10.60">
    <property type="entry name" value="Homeodomain-like"/>
    <property type="match status" value="1"/>
</dbReference>
<dbReference type="OrthoDB" id="6816069at2"/>
<dbReference type="InterPro" id="IPR009057">
    <property type="entry name" value="Homeodomain-like_sf"/>
</dbReference>
<dbReference type="PROSITE" id="PS01124">
    <property type="entry name" value="HTH_ARAC_FAMILY_2"/>
    <property type="match status" value="1"/>
</dbReference>
<dbReference type="KEGG" id="osg:BST96_00545"/>
<dbReference type="PANTHER" id="PTHR47894:SF1">
    <property type="entry name" value="HTH-TYPE TRANSCRIPTIONAL REGULATOR VQSM"/>
    <property type="match status" value="1"/>
</dbReference>
<protein>
    <submittedName>
        <fullName evidence="5">AraC family transcriptional regulator</fullName>
    </submittedName>
</protein>
<keyword evidence="3" id="KW-0804">Transcription</keyword>
<evidence type="ECO:0000256" key="3">
    <source>
        <dbReference type="ARBA" id="ARBA00023163"/>
    </source>
</evidence>
<evidence type="ECO:0000313" key="5">
    <source>
        <dbReference type="EMBL" id="ARN76242.1"/>
    </source>
</evidence>
<dbReference type="InterPro" id="IPR032687">
    <property type="entry name" value="AraC-type_N"/>
</dbReference>
<gene>
    <name evidence="5" type="ORF">BST96_00545</name>
</gene>
<dbReference type="EMBL" id="CP019343">
    <property type="protein sequence ID" value="ARN76242.1"/>
    <property type="molecule type" value="Genomic_DNA"/>
</dbReference>
<evidence type="ECO:0000313" key="6">
    <source>
        <dbReference type="Proteomes" id="UP000193450"/>
    </source>
</evidence>
<dbReference type="STRING" id="716816.BST96_00545"/>
<sequence length="338" mass="38087">MPDNNVRLSVYKQLILELNEAGVSEEQLHKEAEPLIAALPASSSEQAAALEGMLRMETAVKLSGDDSLFLKVGQQVGIDSYGTLGFALMSCANLREAITLLLRYAKLFFQPIWTPYKTDGGLLLRLNLETGSPKQQQVFTELAFSMLSKTSSALYRGRVEGAEIHLAYPAPAHKAYYQKAILAEISFNREFSQLYVPDSALDIPVRTANISEHIVFQQQCEEMLRSLNEVGETTSALRRVLIQSAGDFPDITQVAEHLHVSERTLRRRLKNEATSFRDILDEIRNLLAREYLVKTSLTVAEIAHLLDFSEAVHFRRAFVRWNTITPGDYRQTQTPEQQ</sequence>
<dbReference type="GO" id="GO:0003700">
    <property type="term" value="F:DNA-binding transcription factor activity"/>
    <property type="evidence" value="ECO:0007669"/>
    <property type="project" value="InterPro"/>
</dbReference>
<dbReference type="Pfam" id="PF12833">
    <property type="entry name" value="HTH_18"/>
    <property type="match status" value="1"/>
</dbReference>
<feature type="domain" description="HTH araC/xylS-type" evidence="4">
    <location>
        <begin position="235"/>
        <end position="332"/>
    </location>
</feature>
<dbReference type="Proteomes" id="UP000193450">
    <property type="component" value="Chromosome"/>
</dbReference>
<dbReference type="AlphaFoldDB" id="A0A1X9NIP0"/>
<keyword evidence="1" id="KW-0805">Transcription regulation</keyword>